<feature type="compositionally biased region" description="Polar residues" evidence="1">
    <location>
        <begin position="66"/>
        <end position="85"/>
    </location>
</feature>
<dbReference type="Proteomes" id="UP000800200">
    <property type="component" value="Unassembled WGS sequence"/>
</dbReference>
<reference evidence="2" key="1">
    <citation type="journal article" date="2020" name="Stud. Mycol.">
        <title>101 Dothideomycetes genomes: a test case for predicting lifestyles and emergence of pathogens.</title>
        <authorList>
            <person name="Haridas S."/>
            <person name="Albert R."/>
            <person name="Binder M."/>
            <person name="Bloem J."/>
            <person name="Labutti K."/>
            <person name="Salamov A."/>
            <person name="Andreopoulos B."/>
            <person name="Baker S."/>
            <person name="Barry K."/>
            <person name="Bills G."/>
            <person name="Bluhm B."/>
            <person name="Cannon C."/>
            <person name="Castanera R."/>
            <person name="Culley D."/>
            <person name="Daum C."/>
            <person name="Ezra D."/>
            <person name="Gonzalez J."/>
            <person name="Henrissat B."/>
            <person name="Kuo A."/>
            <person name="Liang C."/>
            <person name="Lipzen A."/>
            <person name="Lutzoni F."/>
            <person name="Magnuson J."/>
            <person name="Mondo S."/>
            <person name="Nolan M."/>
            <person name="Ohm R."/>
            <person name="Pangilinan J."/>
            <person name="Park H.-J."/>
            <person name="Ramirez L."/>
            <person name="Alfaro M."/>
            <person name="Sun H."/>
            <person name="Tritt A."/>
            <person name="Yoshinaga Y."/>
            <person name="Zwiers L.-H."/>
            <person name="Turgeon B."/>
            <person name="Goodwin S."/>
            <person name="Spatafora J."/>
            <person name="Crous P."/>
            <person name="Grigoriev I."/>
        </authorList>
    </citation>
    <scope>NUCLEOTIDE SEQUENCE</scope>
    <source>
        <strain evidence="2">CBS 207.26</strain>
    </source>
</reference>
<feature type="non-terminal residue" evidence="2">
    <location>
        <position position="202"/>
    </location>
</feature>
<protein>
    <recommendedName>
        <fullName evidence="4">Helitron helicase-like domain-containing protein</fullName>
    </recommendedName>
</protein>
<dbReference type="EMBL" id="ML994622">
    <property type="protein sequence ID" value="KAF2189109.1"/>
    <property type="molecule type" value="Genomic_DNA"/>
</dbReference>
<evidence type="ECO:0008006" key="4">
    <source>
        <dbReference type="Google" id="ProtNLM"/>
    </source>
</evidence>
<name>A0A6A6EEV4_9PEZI</name>
<feature type="non-terminal residue" evidence="2">
    <location>
        <position position="1"/>
    </location>
</feature>
<dbReference type="AlphaFoldDB" id="A0A6A6EEV4"/>
<evidence type="ECO:0000313" key="3">
    <source>
        <dbReference type="Proteomes" id="UP000800200"/>
    </source>
</evidence>
<organism evidence="2 3">
    <name type="scientific">Zopfia rhizophila CBS 207.26</name>
    <dbReference type="NCBI Taxonomy" id="1314779"/>
    <lineage>
        <taxon>Eukaryota</taxon>
        <taxon>Fungi</taxon>
        <taxon>Dikarya</taxon>
        <taxon>Ascomycota</taxon>
        <taxon>Pezizomycotina</taxon>
        <taxon>Dothideomycetes</taxon>
        <taxon>Dothideomycetes incertae sedis</taxon>
        <taxon>Zopfiaceae</taxon>
        <taxon>Zopfia</taxon>
    </lineage>
</organism>
<proteinExistence type="predicted"/>
<dbReference type="OrthoDB" id="5421769at2759"/>
<sequence>GILGQVANHYGVVDTNGRGMLHLHVLIWLMGSLAFSTLRERLLQDGDFSQRVIRYLEAVIVQSINSDNDSCPESEPANTSPSSKDPGSDDEYHQRLTADSNAVARKTQIHSSNHTATCFKYHQRGQRKDTCRFGMPRNLQSHSKVDESGVIHLARNHGWVNPWNPAIASCIRSNHDISWIPTSTKCLALIYYLTNYATKDDV</sequence>
<evidence type="ECO:0000256" key="1">
    <source>
        <dbReference type="SAM" id="MobiDB-lite"/>
    </source>
</evidence>
<gene>
    <name evidence="2" type="ORF">K469DRAFT_522564</name>
</gene>
<accession>A0A6A6EEV4</accession>
<evidence type="ECO:0000313" key="2">
    <source>
        <dbReference type="EMBL" id="KAF2189109.1"/>
    </source>
</evidence>
<keyword evidence="3" id="KW-1185">Reference proteome</keyword>
<feature type="region of interest" description="Disordered" evidence="1">
    <location>
        <begin position="66"/>
        <end position="93"/>
    </location>
</feature>